<reference evidence="5" key="1">
    <citation type="submission" date="2015-12" db="EMBL/GenBank/DDBJ databases">
        <title>De novo transcriptome assembly of four potential Pierce s Disease insect vectors from Arizona vineyards.</title>
        <authorList>
            <person name="Tassone E.E."/>
        </authorList>
    </citation>
    <scope>NUCLEOTIDE SEQUENCE</scope>
</reference>
<organism evidence="5">
    <name type="scientific">Clastoptera arizonana</name>
    <name type="common">Arizona spittle bug</name>
    <dbReference type="NCBI Taxonomy" id="38151"/>
    <lineage>
        <taxon>Eukaryota</taxon>
        <taxon>Metazoa</taxon>
        <taxon>Ecdysozoa</taxon>
        <taxon>Arthropoda</taxon>
        <taxon>Hexapoda</taxon>
        <taxon>Insecta</taxon>
        <taxon>Pterygota</taxon>
        <taxon>Neoptera</taxon>
        <taxon>Paraneoptera</taxon>
        <taxon>Hemiptera</taxon>
        <taxon>Auchenorrhyncha</taxon>
        <taxon>Cercopoidea</taxon>
        <taxon>Clastopteridae</taxon>
        <taxon>Clastoptera</taxon>
    </lineage>
</organism>
<proteinExistence type="predicted"/>
<keyword evidence="3" id="KW-0812">Transmembrane</keyword>
<feature type="transmembrane region" description="Helical" evidence="3">
    <location>
        <begin position="36"/>
        <end position="63"/>
    </location>
</feature>
<evidence type="ECO:0000313" key="5">
    <source>
        <dbReference type="EMBL" id="JAS25665.1"/>
    </source>
</evidence>
<dbReference type="EMBL" id="GEDC01011633">
    <property type="protein sequence ID" value="JAS25665.1"/>
    <property type="molecule type" value="Transcribed_RNA"/>
</dbReference>
<dbReference type="GO" id="GO:0016020">
    <property type="term" value="C:membrane"/>
    <property type="evidence" value="ECO:0007669"/>
    <property type="project" value="UniProtKB-SubCell"/>
</dbReference>
<dbReference type="FunFam" id="1.20.1250.20:FF:000320">
    <property type="entry name" value="Monocarboxylate transporter"/>
    <property type="match status" value="1"/>
</dbReference>
<protein>
    <recommendedName>
        <fullName evidence="4">Major facilitator superfamily (MFS) profile domain-containing protein</fullName>
    </recommendedName>
</protein>
<feature type="transmembrane region" description="Helical" evidence="3">
    <location>
        <begin position="501"/>
        <end position="525"/>
    </location>
</feature>
<dbReference type="InterPro" id="IPR050327">
    <property type="entry name" value="Proton-linked_MCT"/>
</dbReference>
<keyword evidence="3" id="KW-0472">Membrane</keyword>
<dbReference type="InterPro" id="IPR011701">
    <property type="entry name" value="MFS"/>
</dbReference>
<evidence type="ECO:0000256" key="3">
    <source>
        <dbReference type="SAM" id="Phobius"/>
    </source>
</evidence>
<feature type="transmembrane region" description="Helical" evidence="3">
    <location>
        <begin position="195"/>
        <end position="213"/>
    </location>
</feature>
<feature type="transmembrane region" description="Helical" evidence="3">
    <location>
        <begin position="531"/>
        <end position="553"/>
    </location>
</feature>
<dbReference type="GO" id="GO:0008028">
    <property type="term" value="F:monocarboxylic acid transmembrane transporter activity"/>
    <property type="evidence" value="ECO:0007669"/>
    <property type="project" value="TreeGrafter"/>
</dbReference>
<feature type="transmembrane region" description="Helical" evidence="3">
    <location>
        <begin position="163"/>
        <end position="183"/>
    </location>
</feature>
<gene>
    <name evidence="5" type="ORF">g.6890</name>
</gene>
<feature type="transmembrane region" description="Helical" evidence="3">
    <location>
        <begin position="131"/>
        <end position="157"/>
    </location>
</feature>
<dbReference type="InterPro" id="IPR036259">
    <property type="entry name" value="MFS_trans_sf"/>
</dbReference>
<keyword evidence="3" id="KW-1133">Transmembrane helix</keyword>
<feature type="domain" description="Major facilitator superfamily (MFS) profile" evidence="4">
    <location>
        <begin position="37"/>
        <end position="615"/>
    </location>
</feature>
<evidence type="ECO:0000256" key="2">
    <source>
        <dbReference type="SAM" id="MobiDB-lite"/>
    </source>
</evidence>
<dbReference type="AlphaFoldDB" id="A0A1B6DJ57"/>
<dbReference type="SUPFAM" id="SSF103473">
    <property type="entry name" value="MFS general substrate transporter"/>
    <property type="match status" value="1"/>
</dbReference>
<name>A0A1B6DJ57_9HEMI</name>
<feature type="region of interest" description="Disordered" evidence="2">
    <location>
        <begin position="1"/>
        <end position="25"/>
    </location>
</feature>
<feature type="transmembrane region" description="Helical" evidence="3">
    <location>
        <begin position="589"/>
        <end position="610"/>
    </location>
</feature>
<comment type="subcellular location">
    <subcellularLocation>
        <location evidence="1">Membrane</location>
        <topology evidence="1">Multi-pass membrane protein</topology>
    </subcellularLocation>
</comment>
<feature type="transmembrane region" description="Helical" evidence="3">
    <location>
        <begin position="101"/>
        <end position="124"/>
    </location>
</feature>
<dbReference type="PANTHER" id="PTHR11360">
    <property type="entry name" value="MONOCARBOXYLATE TRANSPORTER"/>
    <property type="match status" value="1"/>
</dbReference>
<sequence length="622" mass="67917">MKMTKKEAVPEIVDQKTEEGKSTDEEYEYIPPDGGWGWLVLCGSVTVSLLIPGTIKCFGVLLVEIFEVFKPSPVAASWILSLTYFLYSSLGPFTSFLSTKYGYRIVTIFGGLFAAFGMILSYFATNIVHLYICYGILVGLGAGLSFPPGVFIVTSYFVRLRGLANGIAISGSALGSIILPPFLRFLLETYGFKGAVLIMGGLILNVLVGASFYDPVQQHLIKVRVDKNKPNPITYKKCDILAKKNKKKKSPKETPSVDVQIYKNNENGENNFKVNDYSAVTEPLLEDTNSKIKNGTIVSKNIQNSESTGQINRKISTTSYMGKSVLTIGSTGQIARKTSSVSYKMPRVASAVTMSRQVSVVSNMSGSSFRFISTPFHGSTLVGLNPEFSSQLAIKPEKETRWFDCLLCCKKKDHKEPKQDEEEGLYSSLFRDPVFLIILISNASTAIGYINFTILLPTYAQTLGFDKTMGSYLLSIVSTFDLTGRIGGSALSDWLPIDKKLYYIVGLFVSGVALGCVPLGASYLYVSICSAVFGLASGTYVGITAIVMADILGEDRLASSYGVSLFVNGILQLIGPPVCGWFFEQIGVYGPIFQFLGIILISGAAVWLYLPCARRKKQPTFA</sequence>
<accession>A0A1B6DJ57</accession>
<evidence type="ECO:0000259" key="4">
    <source>
        <dbReference type="PROSITE" id="PS50850"/>
    </source>
</evidence>
<dbReference type="InterPro" id="IPR020846">
    <property type="entry name" value="MFS_dom"/>
</dbReference>
<dbReference type="Gene3D" id="1.20.1250.20">
    <property type="entry name" value="MFS general substrate transporter like domains"/>
    <property type="match status" value="2"/>
</dbReference>
<feature type="transmembrane region" description="Helical" evidence="3">
    <location>
        <begin position="75"/>
        <end position="95"/>
    </location>
</feature>
<feature type="transmembrane region" description="Helical" evidence="3">
    <location>
        <begin position="434"/>
        <end position="459"/>
    </location>
</feature>
<dbReference type="Pfam" id="PF07690">
    <property type="entry name" value="MFS_1"/>
    <property type="match status" value="2"/>
</dbReference>
<dbReference type="PANTHER" id="PTHR11360:SF293">
    <property type="entry name" value="HERMES, ISOFORM A"/>
    <property type="match status" value="1"/>
</dbReference>
<dbReference type="PROSITE" id="PS50850">
    <property type="entry name" value="MFS"/>
    <property type="match status" value="1"/>
</dbReference>
<evidence type="ECO:0000256" key="1">
    <source>
        <dbReference type="ARBA" id="ARBA00004141"/>
    </source>
</evidence>
<feature type="compositionally biased region" description="Basic and acidic residues" evidence="2">
    <location>
        <begin position="1"/>
        <end position="24"/>
    </location>
</feature>